<sequence length="62" mass="6656">MALGEILAVVGGRGTRVREVFPGRTPLGTTAQRKEGRKERQLAWPSLALTSCCVTCLFPGVL</sequence>
<keyword evidence="2" id="KW-1185">Reference proteome</keyword>
<proteinExistence type="predicted"/>
<comment type="caution">
    <text evidence="1">The sequence shown here is derived from an EMBL/GenBank/DDBJ whole genome shotgun (WGS) entry which is preliminary data.</text>
</comment>
<evidence type="ECO:0000313" key="2">
    <source>
        <dbReference type="Proteomes" id="UP000324222"/>
    </source>
</evidence>
<dbReference type="AlphaFoldDB" id="A0A5B7JG47"/>
<gene>
    <name evidence="1" type="ORF">E2C01_086350</name>
</gene>
<dbReference type="Proteomes" id="UP000324222">
    <property type="component" value="Unassembled WGS sequence"/>
</dbReference>
<organism evidence="1 2">
    <name type="scientific">Portunus trituberculatus</name>
    <name type="common">Swimming crab</name>
    <name type="synonym">Neptunus trituberculatus</name>
    <dbReference type="NCBI Taxonomy" id="210409"/>
    <lineage>
        <taxon>Eukaryota</taxon>
        <taxon>Metazoa</taxon>
        <taxon>Ecdysozoa</taxon>
        <taxon>Arthropoda</taxon>
        <taxon>Crustacea</taxon>
        <taxon>Multicrustacea</taxon>
        <taxon>Malacostraca</taxon>
        <taxon>Eumalacostraca</taxon>
        <taxon>Eucarida</taxon>
        <taxon>Decapoda</taxon>
        <taxon>Pleocyemata</taxon>
        <taxon>Brachyura</taxon>
        <taxon>Eubrachyura</taxon>
        <taxon>Portunoidea</taxon>
        <taxon>Portunidae</taxon>
        <taxon>Portuninae</taxon>
        <taxon>Portunus</taxon>
    </lineage>
</organism>
<name>A0A5B7JG47_PORTR</name>
<dbReference type="EMBL" id="VSRR010087356">
    <property type="protein sequence ID" value="MPC91324.1"/>
    <property type="molecule type" value="Genomic_DNA"/>
</dbReference>
<evidence type="ECO:0000313" key="1">
    <source>
        <dbReference type="EMBL" id="MPC91324.1"/>
    </source>
</evidence>
<accession>A0A5B7JG47</accession>
<reference evidence="1 2" key="1">
    <citation type="submission" date="2019-05" db="EMBL/GenBank/DDBJ databases">
        <title>Another draft genome of Portunus trituberculatus and its Hox gene families provides insights of decapod evolution.</title>
        <authorList>
            <person name="Jeong J.-H."/>
            <person name="Song I."/>
            <person name="Kim S."/>
            <person name="Choi T."/>
            <person name="Kim D."/>
            <person name="Ryu S."/>
            <person name="Kim W."/>
        </authorList>
    </citation>
    <scope>NUCLEOTIDE SEQUENCE [LARGE SCALE GENOMIC DNA]</scope>
    <source>
        <tissue evidence="1">Muscle</tissue>
    </source>
</reference>
<protein>
    <submittedName>
        <fullName evidence="1">Uncharacterized protein</fullName>
    </submittedName>
</protein>